<dbReference type="InterPro" id="IPR005598">
    <property type="entry name" value="ATP_synth_I"/>
</dbReference>
<feature type="transmembrane region" description="Helical" evidence="6">
    <location>
        <begin position="76"/>
        <end position="95"/>
    </location>
</feature>
<comment type="subcellular location">
    <subcellularLocation>
        <location evidence="1">Cell membrane</location>
        <topology evidence="1">Multi-pass membrane protein</topology>
    </subcellularLocation>
</comment>
<dbReference type="RefSeq" id="WP_091342748.1">
    <property type="nucleotide sequence ID" value="NZ_FNRM01000005.1"/>
</dbReference>
<proteinExistence type="predicted"/>
<gene>
    <name evidence="7" type="ORF">SAMN04488051_10560</name>
</gene>
<evidence type="ECO:0000256" key="3">
    <source>
        <dbReference type="ARBA" id="ARBA00022692"/>
    </source>
</evidence>
<evidence type="ECO:0000256" key="6">
    <source>
        <dbReference type="SAM" id="Phobius"/>
    </source>
</evidence>
<sequence>MQPTARQVRVSAYQLIAAQVLVAALMSLLFLLLQGAQAAYSALQGGLIAALPNLVFALFAFRYLTQGSADQARTSFMRGHALKILLTIGLFIGVMRQDDVVASALLTSYIVTLLAQWSAVFFFKH</sequence>
<keyword evidence="8" id="KW-1185">Reference proteome</keyword>
<evidence type="ECO:0000313" key="7">
    <source>
        <dbReference type="EMBL" id="SEA67454.1"/>
    </source>
</evidence>
<accession>A0A1H4D404</accession>
<dbReference type="Proteomes" id="UP000198773">
    <property type="component" value="Unassembled WGS sequence"/>
</dbReference>
<dbReference type="Pfam" id="PF03899">
    <property type="entry name" value="ATP-synt_I"/>
    <property type="match status" value="1"/>
</dbReference>
<keyword evidence="5 6" id="KW-0472">Membrane</keyword>
<keyword evidence="3 6" id="KW-0812">Transmembrane</keyword>
<feature type="transmembrane region" description="Helical" evidence="6">
    <location>
        <begin position="39"/>
        <end position="64"/>
    </location>
</feature>
<keyword evidence="4 6" id="KW-1133">Transmembrane helix</keyword>
<dbReference type="STRING" id="152573.SAMN04488051_10560"/>
<reference evidence="7 8" key="1">
    <citation type="submission" date="2016-10" db="EMBL/GenBank/DDBJ databases">
        <authorList>
            <person name="de Groot N.N."/>
        </authorList>
    </citation>
    <scope>NUCLEOTIDE SEQUENCE [LARGE SCALE GENOMIC DNA]</scope>
    <source>
        <strain evidence="7 8">CGMCC 1.3430</strain>
    </source>
</reference>
<dbReference type="OrthoDB" id="5702716at2"/>
<dbReference type="GO" id="GO:0005886">
    <property type="term" value="C:plasma membrane"/>
    <property type="evidence" value="ECO:0007669"/>
    <property type="project" value="UniProtKB-SubCell"/>
</dbReference>
<protein>
    <submittedName>
        <fullName evidence="7">ATP synthase protein I</fullName>
    </submittedName>
</protein>
<evidence type="ECO:0000256" key="1">
    <source>
        <dbReference type="ARBA" id="ARBA00004651"/>
    </source>
</evidence>
<name>A0A1H4D404_ALKAM</name>
<feature type="transmembrane region" description="Helical" evidence="6">
    <location>
        <begin position="12"/>
        <end position="33"/>
    </location>
</feature>
<evidence type="ECO:0000313" key="8">
    <source>
        <dbReference type="Proteomes" id="UP000198773"/>
    </source>
</evidence>
<evidence type="ECO:0000256" key="5">
    <source>
        <dbReference type="ARBA" id="ARBA00023136"/>
    </source>
</evidence>
<evidence type="ECO:0000256" key="4">
    <source>
        <dbReference type="ARBA" id="ARBA00022989"/>
    </source>
</evidence>
<keyword evidence="2" id="KW-1003">Cell membrane</keyword>
<dbReference type="EMBL" id="FNRM01000005">
    <property type="protein sequence ID" value="SEA67454.1"/>
    <property type="molecule type" value="Genomic_DNA"/>
</dbReference>
<organism evidence="7 8">
    <name type="scientific">Alkalimonas amylolytica</name>
    <dbReference type="NCBI Taxonomy" id="152573"/>
    <lineage>
        <taxon>Bacteria</taxon>
        <taxon>Pseudomonadati</taxon>
        <taxon>Pseudomonadota</taxon>
        <taxon>Gammaproteobacteria</taxon>
        <taxon>Alkalimonas</taxon>
    </lineage>
</organism>
<dbReference type="AlphaFoldDB" id="A0A1H4D404"/>
<evidence type="ECO:0000256" key="2">
    <source>
        <dbReference type="ARBA" id="ARBA00022475"/>
    </source>
</evidence>
<feature type="transmembrane region" description="Helical" evidence="6">
    <location>
        <begin position="101"/>
        <end position="123"/>
    </location>
</feature>